<dbReference type="PANTHER" id="PTHR13696:SF99">
    <property type="entry name" value="COBYRINIC ACID AC-DIAMIDE SYNTHASE"/>
    <property type="match status" value="1"/>
</dbReference>
<comment type="caution">
    <text evidence="2">The sequence shown here is derived from an EMBL/GenBank/DDBJ whole genome shotgun (WGS) entry which is preliminary data.</text>
</comment>
<dbReference type="SUPFAM" id="SSF52540">
    <property type="entry name" value="P-loop containing nucleoside triphosphate hydrolases"/>
    <property type="match status" value="1"/>
</dbReference>
<protein>
    <submittedName>
        <fullName evidence="2">ParA family protein</fullName>
    </submittedName>
</protein>
<feature type="non-terminal residue" evidence="2">
    <location>
        <position position="267"/>
    </location>
</feature>
<dbReference type="RefSeq" id="WP_165032768.1">
    <property type="nucleotide sequence ID" value="NZ_JAAKZF010000052.1"/>
</dbReference>
<dbReference type="AlphaFoldDB" id="A0A6G4WI66"/>
<evidence type="ECO:0000259" key="1">
    <source>
        <dbReference type="Pfam" id="PF13614"/>
    </source>
</evidence>
<dbReference type="PANTHER" id="PTHR13696">
    <property type="entry name" value="P-LOOP CONTAINING NUCLEOSIDE TRIPHOSPHATE HYDROLASE"/>
    <property type="match status" value="1"/>
</dbReference>
<proteinExistence type="predicted"/>
<accession>A0A6G4WI66</accession>
<gene>
    <name evidence="2" type="ORF">G6N73_25515</name>
</gene>
<name>A0A6G4WI66_9HYPH</name>
<dbReference type="InterPro" id="IPR027417">
    <property type="entry name" value="P-loop_NTPase"/>
</dbReference>
<dbReference type="InterPro" id="IPR025669">
    <property type="entry name" value="AAA_dom"/>
</dbReference>
<dbReference type="Proteomes" id="UP001642900">
    <property type="component" value="Unassembled WGS sequence"/>
</dbReference>
<sequence>MSSFKFEKTKLLSCVNLKGGVGKTALAVNFSAYCGKEGKSVLLVDLDPQTNATFSCISVEDWQDHSEKKGTVANLFGTRAQTTAAGSNSKEAADLIIEGVFDGVDLLPSHLDLFTIDLDLGAQFARETIIRRALAPLDGEYDLIVFDCPPNLTIPTQNALACSTHYVVPVSPDFLSSLGIALLQTRVQEFSDALENPIESAGILLSRVGRPSYFRQQTKGTLRAEFGDEVLSTEITERSSVSESAAKRCSVFGMNDQAAKTEFTDAS</sequence>
<evidence type="ECO:0000313" key="3">
    <source>
        <dbReference type="Proteomes" id="UP001642900"/>
    </source>
</evidence>
<dbReference type="Gene3D" id="3.40.50.300">
    <property type="entry name" value="P-loop containing nucleotide triphosphate hydrolases"/>
    <property type="match status" value="1"/>
</dbReference>
<dbReference type="Pfam" id="PF13614">
    <property type="entry name" value="AAA_31"/>
    <property type="match status" value="1"/>
</dbReference>
<reference evidence="2 3" key="1">
    <citation type="submission" date="2020-02" db="EMBL/GenBank/DDBJ databases">
        <title>Genome sequence of strain CCNWXJ40-4.</title>
        <authorList>
            <person name="Gao J."/>
            <person name="Sun J."/>
        </authorList>
    </citation>
    <scope>NUCLEOTIDE SEQUENCE [LARGE SCALE GENOMIC DNA]</scope>
    <source>
        <strain evidence="2 3">CCNWXJ 40-4</strain>
    </source>
</reference>
<evidence type="ECO:0000313" key="2">
    <source>
        <dbReference type="EMBL" id="NGO54451.1"/>
    </source>
</evidence>
<dbReference type="EMBL" id="JAAKZF010000052">
    <property type="protein sequence ID" value="NGO54451.1"/>
    <property type="molecule type" value="Genomic_DNA"/>
</dbReference>
<organism evidence="2 3">
    <name type="scientific">Allomesorhizobium camelthorni</name>
    <dbReference type="NCBI Taxonomy" id="475069"/>
    <lineage>
        <taxon>Bacteria</taxon>
        <taxon>Pseudomonadati</taxon>
        <taxon>Pseudomonadota</taxon>
        <taxon>Alphaproteobacteria</taxon>
        <taxon>Hyphomicrobiales</taxon>
        <taxon>Phyllobacteriaceae</taxon>
        <taxon>Allomesorhizobium</taxon>
    </lineage>
</organism>
<dbReference type="CDD" id="cd02042">
    <property type="entry name" value="ParAB_family"/>
    <property type="match status" value="1"/>
</dbReference>
<keyword evidence="3" id="KW-1185">Reference proteome</keyword>
<feature type="domain" description="AAA" evidence="1">
    <location>
        <begin position="10"/>
        <end position="197"/>
    </location>
</feature>
<dbReference type="InterPro" id="IPR050678">
    <property type="entry name" value="DNA_Partitioning_ATPase"/>
</dbReference>